<dbReference type="GO" id="GO:0016787">
    <property type="term" value="F:hydrolase activity"/>
    <property type="evidence" value="ECO:0007669"/>
    <property type="project" value="UniProtKB-KW"/>
</dbReference>
<evidence type="ECO:0000256" key="3">
    <source>
        <dbReference type="SAM" id="MobiDB-lite"/>
    </source>
</evidence>
<name>A0A699GXU4_TANCI</name>
<dbReference type="PANTHER" id="PTHR42648">
    <property type="entry name" value="TRANSPOSASE, PUTATIVE-RELATED"/>
    <property type="match status" value="1"/>
</dbReference>
<sequence>MTTLADKAILTGADNRPPVLEKRYENVVTRPKKYSELSATKAIQADCDVKATNIILQGLPPEVYALVSNHKVTKELWKRIQLLMQDDPVSLSNSSALIPNSQFQPQVSPYQSSQYGSPYQSEQYSHNQSSTPLLITYPSNDFQSSVNHDVYSPSSSIPQVEYAPLVNQQHEFSQPDSSLIVPVFQKVDDLNTYDSDRDELHTAKVALMANLSHYGSDALVEVHNHDNVNNNMINQAMQVMPSSEQSNIMNHSETEIMSDSDSNIIPYSWYVIESQHAAVQNSNFPTQQDALILSIQVRILKEGQNVDLKNKDNVSDSCAQSIKINHLKQTLSKNLKEKESLMQTITLLKNDFKKEESRNINRKIALEQRIKHLDNIVFKREPTPSSRPTKVEVPKELLKVRMVNTSLKKLKHHLASFKVVVKERTTTTAITKGVNLSTSANGSQPSGSTKKDKIQQTPSSTQKNKIEAYPRTVRSSLINKNYVVKFKDTTYLLDSKLNVNSDLKCVTCNGCLFSDNHDSCVLDFINNVNARVRSKSVKKTLKRKVWKPTGNVFTNIRYIWRPTGRTFTIVRNTCPLTRIITTAEVPLRKPIALESDTPKPVQNGVVERRNRTLIEAARTMLIYAKASLFLWAEEVATACYTQKRFIVRLRHEKTPYELLHDKLHDLSFFHVFGALCYPTNDSEDLGKLQPKADIGIFIGYAPTKKAFQIYNRRTRLIIETIHVDFDELIAMAFEQSSSGPVLHEMTLATISSGIVYEQTATTSEQSSSGPALYEMTPATISSGLVSNPTSSTPVDHPAPKVIVLIAEVVAPESAAPTEVPSDQSSSTDVIHTIVHPDHQISEHNSKWTMKKELNEFERLGVWELVPRPDKVIVITLKWIYKVKLDELGGILKNKARLVARGYCQEEGIDFEESFAPVARIVYTNFSRVCCSYEHGRLPNGCEDCVSEWGMYPNTSFRFISFIDLPSD</sequence>
<dbReference type="PANTHER" id="PTHR42648:SF32">
    <property type="entry name" value="RIBONUCLEASE H-LIKE DOMAIN, GAG-PRE-INTEGRASE DOMAIN PROTEIN-RELATED"/>
    <property type="match status" value="1"/>
</dbReference>
<evidence type="ECO:0000259" key="4">
    <source>
        <dbReference type="Pfam" id="PF07727"/>
    </source>
</evidence>
<keyword evidence="2" id="KW-0378">Hydrolase</keyword>
<reference evidence="6" key="1">
    <citation type="journal article" date="2019" name="Sci. Rep.">
        <title>Draft genome of Tanacetum cinerariifolium, the natural source of mosquito coil.</title>
        <authorList>
            <person name="Yamashiro T."/>
            <person name="Shiraishi A."/>
            <person name="Satake H."/>
            <person name="Nakayama K."/>
        </authorList>
    </citation>
    <scope>NUCLEOTIDE SEQUENCE</scope>
</reference>
<gene>
    <name evidence="6" type="ORF">Tci_229693</name>
</gene>
<dbReference type="InterPro" id="IPR039537">
    <property type="entry name" value="Retrotran_Ty1/copia-like"/>
</dbReference>
<organism evidence="6">
    <name type="scientific">Tanacetum cinerariifolium</name>
    <name type="common">Dalmatian daisy</name>
    <name type="synonym">Chrysanthemum cinerariifolium</name>
    <dbReference type="NCBI Taxonomy" id="118510"/>
    <lineage>
        <taxon>Eukaryota</taxon>
        <taxon>Viridiplantae</taxon>
        <taxon>Streptophyta</taxon>
        <taxon>Embryophyta</taxon>
        <taxon>Tracheophyta</taxon>
        <taxon>Spermatophyta</taxon>
        <taxon>Magnoliopsida</taxon>
        <taxon>eudicotyledons</taxon>
        <taxon>Gunneridae</taxon>
        <taxon>Pentapetalae</taxon>
        <taxon>asterids</taxon>
        <taxon>campanulids</taxon>
        <taxon>Asterales</taxon>
        <taxon>Asteraceae</taxon>
        <taxon>Asteroideae</taxon>
        <taxon>Anthemideae</taxon>
        <taxon>Anthemidinae</taxon>
        <taxon>Tanacetum</taxon>
    </lineage>
</organism>
<dbReference type="InterPro" id="IPR013103">
    <property type="entry name" value="RVT_2"/>
</dbReference>
<dbReference type="GO" id="GO:0046872">
    <property type="term" value="F:metal ion binding"/>
    <property type="evidence" value="ECO:0007669"/>
    <property type="project" value="UniProtKB-KW"/>
</dbReference>
<evidence type="ECO:0000256" key="1">
    <source>
        <dbReference type="ARBA" id="ARBA00022723"/>
    </source>
</evidence>
<feature type="region of interest" description="Disordered" evidence="3">
    <location>
        <begin position="100"/>
        <end position="125"/>
    </location>
</feature>
<feature type="compositionally biased region" description="Polar residues" evidence="3">
    <location>
        <begin position="432"/>
        <end position="448"/>
    </location>
</feature>
<accession>A0A699GXU4</accession>
<feature type="domain" description="Reverse transcriptase Ty1/copia-type" evidence="4">
    <location>
        <begin position="861"/>
        <end position="920"/>
    </location>
</feature>
<evidence type="ECO:0000259" key="5">
    <source>
        <dbReference type="Pfam" id="PF25597"/>
    </source>
</evidence>
<dbReference type="InterPro" id="IPR036397">
    <property type="entry name" value="RNaseH_sf"/>
</dbReference>
<protein>
    <submittedName>
        <fullName evidence="6">Retrovirus-related Pol polyprotein from transposon TNT 1-94</fullName>
    </submittedName>
</protein>
<dbReference type="AlphaFoldDB" id="A0A699GXU4"/>
<evidence type="ECO:0000313" key="6">
    <source>
        <dbReference type="EMBL" id="GEW57717.1"/>
    </source>
</evidence>
<keyword evidence="1" id="KW-0479">Metal-binding</keyword>
<evidence type="ECO:0000256" key="2">
    <source>
        <dbReference type="ARBA" id="ARBA00022801"/>
    </source>
</evidence>
<feature type="compositionally biased region" description="Low complexity" evidence="3">
    <location>
        <begin position="101"/>
        <end position="125"/>
    </location>
</feature>
<dbReference type="GO" id="GO:0003676">
    <property type="term" value="F:nucleic acid binding"/>
    <property type="evidence" value="ECO:0007669"/>
    <property type="project" value="InterPro"/>
</dbReference>
<comment type="caution">
    <text evidence="6">The sequence shown here is derived from an EMBL/GenBank/DDBJ whole genome shotgun (WGS) entry which is preliminary data.</text>
</comment>
<dbReference type="Gene3D" id="3.30.420.10">
    <property type="entry name" value="Ribonuclease H-like superfamily/Ribonuclease H"/>
    <property type="match status" value="1"/>
</dbReference>
<dbReference type="InterPro" id="IPR012337">
    <property type="entry name" value="RNaseH-like_sf"/>
</dbReference>
<dbReference type="Pfam" id="PF07727">
    <property type="entry name" value="RVT_2"/>
    <property type="match status" value="1"/>
</dbReference>
<dbReference type="SUPFAM" id="SSF53098">
    <property type="entry name" value="Ribonuclease H-like"/>
    <property type="match status" value="1"/>
</dbReference>
<dbReference type="Pfam" id="PF25597">
    <property type="entry name" value="SH3_retrovirus"/>
    <property type="match status" value="1"/>
</dbReference>
<dbReference type="InterPro" id="IPR057670">
    <property type="entry name" value="SH3_retrovirus"/>
</dbReference>
<feature type="domain" description="Retroviral polymerase SH3-like" evidence="5">
    <location>
        <begin position="675"/>
        <end position="733"/>
    </location>
</feature>
<proteinExistence type="predicted"/>
<feature type="region of interest" description="Disordered" evidence="3">
    <location>
        <begin position="432"/>
        <end position="466"/>
    </location>
</feature>
<dbReference type="EMBL" id="BKCJ010064336">
    <property type="protein sequence ID" value="GEW57717.1"/>
    <property type="molecule type" value="Genomic_DNA"/>
</dbReference>